<evidence type="ECO:0000256" key="1">
    <source>
        <dbReference type="SAM" id="MobiDB-lite"/>
    </source>
</evidence>
<protein>
    <submittedName>
        <fullName evidence="2">Uncharacterized protein</fullName>
    </submittedName>
</protein>
<name>A0AAE0L5P3_9CHLO</name>
<gene>
    <name evidence="2" type="ORF">CYMTET_19066</name>
</gene>
<feature type="region of interest" description="Disordered" evidence="1">
    <location>
        <begin position="1"/>
        <end position="25"/>
    </location>
</feature>
<dbReference type="AlphaFoldDB" id="A0AAE0L5P3"/>
<proteinExistence type="predicted"/>
<dbReference type="EMBL" id="LGRX02008859">
    <property type="protein sequence ID" value="KAK3272645.1"/>
    <property type="molecule type" value="Genomic_DNA"/>
</dbReference>
<organism evidence="2 3">
    <name type="scientific">Cymbomonas tetramitiformis</name>
    <dbReference type="NCBI Taxonomy" id="36881"/>
    <lineage>
        <taxon>Eukaryota</taxon>
        <taxon>Viridiplantae</taxon>
        <taxon>Chlorophyta</taxon>
        <taxon>Pyramimonadophyceae</taxon>
        <taxon>Pyramimonadales</taxon>
        <taxon>Pyramimonadaceae</taxon>
        <taxon>Cymbomonas</taxon>
    </lineage>
</organism>
<accession>A0AAE0L5P3</accession>
<reference evidence="2 3" key="1">
    <citation type="journal article" date="2015" name="Genome Biol. Evol.">
        <title>Comparative Genomics of a Bacterivorous Green Alga Reveals Evolutionary Causalities and Consequences of Phago-Mixotrophic Mode of Nutrition.</title>
        <authorList>
            <person name="Burns J.A."/>
            <person name="Paasch A."/>
            <person name="Narechania A."/>
            <person name="Kim E."/>
        </authorList>
    </citation>
    <scope>NUCLEOTIDE SEQUENCE [LARGE SCALE GENOMIC DNA]</scope>
    <source>
        <strain evidence="2 3">PLY_AMNH</strain>
    </source>
</reference>
<comment type="caution">
    <text evidence="2">The sequence shown here is derived from an EMBL/GenBank/DDBJ whole genome shotgun (WGS) entry which is preliminary data.</text>
</comment>
<sequence length="373" mass="40352">MHGAPVQDVLSEDGNEEANPGTTLEGCSVRSNIGAPSGGAVLAVVPVTRPTGSALFVMGPAERQPQTDFLLQALVQEQKRYEEEAFARSTKGAYGTGARSSVAFCVAFACLGCLEPLLPASDDMLVWFITFLSWYWDLPSKLVMPLTLRNPMDMSPPCDVRVALGVGIVGGERRWCGRMCYVLFTEDGETDCSQGGYAGHLLRRGGATAAKRLEMHIVYIKHQGDWRSNWYERYCELEPEQRLIFPGVMAAAAAALNQAAQRSEEPRRLGHWFGQLVKKGCRHAHHITEPVRHPVEFLRCGAQVASQVVEAKAMPSAVESDEASGPSTPELHGEVELGMGIFLQAVATLALGEAEHGMGTFLQAVATLALRGG</sequence>
<keyword evidence="3" id="KW-1185">Reference proteome</keyword>
<dbReference type="Proteomes" id="UP001190700">
    <property type="component" value="Unassembled WGS sequence"/>
</dbReference>
<evidence type="ECO:0000313" key="3">
    <source>
        <dbReference type="Proteomes" id="UP001190700"/>
    </source>
</evidence>
<evidence type="ECO:0000313" key="2">
    <source>
        <dbReference type="EMBL" id="KAK3272645.1"/>
    </source>
</evidence>